<dbReference type="AlphaFoldDB" id="A0A835Y2L0"/>
<feature type="transmembrane region" description="Helical" evidence="6">
    <location>
        <begin position="258"/>
        <end position="278"/>
    </location>
</feature>
<protein>
    <submittedName>
        <fullName evidence="7">Uncharacterized protein</fullName>
    </submittedName>
</protein>
<reference evidence="7" key="1">
    <citation type="journal article" date="2020" name="bioRxiv">
        <title>Comparative genomics of Chlamydomonas.</title>
        <authorList>
            <person name="Craig R.J."/>
            <person name="Hasan A.R."/>
            <person name="Ness R.W."/>
            <person name="Keightley P.D."/>
        </authorList>
    </citation>
    <scope>NUCLEOTIDE SEQUENCE</scope>
    <source>
        <strain evidence="7">CCAP 11/70</strain>
    </source>
</reference>
<comment type="caution">
    <text evidence="7">The sequence shown here is derived from an EMBL/GenBank/DDBJ whole genome shotgun (WGS) entry which is preliminary data.</text>
</comment>
<dbReference type="OrthoDB" id="448280at2759"/>
<comment type="subcellular location">
    <subcellularLocation>
        <location evidence="1">Membrane</location>
        <topology evidence="1">Multi-pass membrane protein</topology>
    </subcellularLocation>
</comment>
<feature type="transmembrane region" description="Helical" evidence="6">
    <location>
        <begin position="357"/>
        <end position="380"/>
    </location>
</feature>
<feature type="transmembrane region" description="Helical" evidence="6">
    <location>
        <begin position="290"/>
        <end position="312"/>
    </location>
</feature>
<dbReference type="PANTHER" id="PTHR11040">
    <property type="entry name" value="ZINC/IRON TRANSPORTER"/>
    <property type="match status" value="1"/>
</dbReference>
<evidence type="ECO:0000256" key="5">
    <source>
        <dbReference type="SAM" id="MobiDB-lite"/>
    </source>
</evidence>
<feature type="transmembrane region" description="Helical" evidence="6">
    <location>
        <begin position="92"/>
        <end position="110"/>
    </location>
</feature>
<evidence type="ECO:0000313" key="7">
    <source>
        <dbReference type="EMBL" id="KAG2495362.1"/>
    </source>
</evidence>
<keyword evidence="4 6" id="KW-0472">Membrane</keyword>
<feature type="transmembrane region" description="Helical" evidence="6">
    <location>
        <begin position="324"/>
        <end position="345"/>
    </location>
</feature>
<feature type="region of interest" description="Disordered" evidence="5">
    <location>
        <begin position="1"/>
        <end position="20"/>
    </location>
</feature>
<evidence type="ECO:0000256" key="3">
    <source>
        <dbReference type="ARBA" id="ARBA00022989"/>
    </source>
</evidence>
<dbReference type="Proteomes" id="UP000612055">
    <property type="component" value="Unassembled WGS sequence"/>
</dbReference>
<evidence type="ECO:0000313" key="8">
    <source>
        <dbReference type="Proteomes" id="UP000612055"/>
    </source>
</evidence>
<dbReference type="PANTHER" id="PTHR11040:SF44">
    <property type="entry name" value="PROTEIN ZNTC-RELATED"/>
    <property type="match status" value="1"/>
</dbReference>
<evidence type="ECO:0000256" key="4">
    <source>
        <dbReference type="ARBA" id="ARBA00023136"/>
    </source>
</evidence>
<dbReference type="InterPro" id="IPR003689">
    <property type="entry name" value="ZIP"/>
</dbReference>
<dbReference type="GO" id="GO:0005886">
    <property type="term" value="C:plasma membrane"/>
    <property type="evidence" value="ECO:0007669"/>
    <property type="project" value="TreeGrafter"/>
</dbReference>
<accession>A0A835Y2L0</accession>
<proteinExistence type="predicted"/>
<evidence type="ECO:0000256" key="6">
    <source>
        <dbReference type="SAM" id="Phobius"/>
    </source>
</evidence>
<organism evidence="7 8">
    <name type="scientific">Edaphochlamys debaryana</name>
    <dbReference type="NCBI Taxonomy" id="47281"/>
    <lineage>
        <taxon>Eukaryota</taxon>
        <taxon>Viridiplantae</taxon>
        <taxon>Chlorophyta</taxon>
        <taxon>core chlorophytes</taxon>
        <taxon>Chlorophyceae</taxon>
        <taxon>CS clade</taxon>
        <taxon>Chlamydomonadales</taxon>
        <taxon>Chlamydomonadales incertae sedis</taxon>
        <taxon>Edaphochlamys</taxon>
    </lineage>
</organism>
<feature type="transmembrane region" description="Helical" evidence="6">
    <location>
        <begin position="61"/>
        <end position="80"/>
    </location>
</feature>
<evidence type="ECO:0000256" key="1">
    <source>
        <dbReference type="ARBA" id="ARBA00004141"/>
    </source>
</evidence>
<keyword evidence="3 6" id="KW-1133">Transmembrane helix</keyword>
<dbReference type="GO" id="GO:0005385">
    <property type="term" value="F:zinc ion transmembrane transporter activity"/>
    <property type="evidence" value="ECO:0007669"/>
    <property type="project" value="TreeGrafter"/>
</dbReference>
<feature type="region of interest" description="Disordered" evidence="5">
    <location>
        <begin position="146"/>
        <end position="197"/>
    </location>
</feature>
<feature type="transmembrane region" description="Helical" evidence="6">
    <location>
        <begin position="225"/>
        <end position="246"/>
    </location>
</feature>
<sequence>MAELSARILQSSDTDDGAEEADNTVPLRIAAVFVVLAAGLIGGLPPLFLKAFRDTQSTLTKLIRSFSAGVILALALVHIIPESSMEGVGGMTYPLGGVCVVLGVVVMILIEHAAHAWHSTAADGAPHPTHAAHSLPAPGACTADDADVSFSDQRKPSSKRAAALPPVADLEAPMMPPLQDAASDCDDSASGQPQPHRHVCVSHGPALNWLSAASAEGEGSRRNRVVAMLFELGCIFHSVIIGLSLGVNQTDLTEVRSLLIALAFHQWLEGIGLASVIVRGGFSRLKGCGMVLAYALTCPAGIAIGIAVAASYDPESELALGLQGAFNGVSGGMLLYISLVQLVAEDMSLMLPGRNSALIRMGCFTALATGAAAMCILAIWA</sequence>
<keyword evidence="2 6" id="KW-0812">Transmembrane</keyword>
<evidence type="ECO:0000256" key="2">
    <source>
        <dbReference type="ARBA" id="ARBA00022692"/>
    </source>
</evidence>
<feature type="transmembrane region" description="Helical" evidence="6">
    <location>
        <begin position="29"/>
        <end position="49"/>
    </location>
</feature>
<dbReference type="Pfam" id="PF02535">
    <property type="entry name" value="Zip"/>
    <property type="match status" value="1"/>
</dbReference>
<name>A0A835Y2L0_9CHLO</name>
<keyword evidence="8" id="KW-1185">Reference proteome</keyword>
<dbReference type="EMBL" id="JAEHOE010000025">
    <property type="protein sequence ID" value="KAG2495362.1"/>
    <property type="molecule type" value="Genomic_DNA"/>
</dbReference>
<gene>
    <name evidence="7" type="ORF">HYH03_006630</name>
</gene>